<dbReference type="InterPro" id="IPR001910">
    <property type="entry name" value="Inosine/uridine_hydrolase_dom"/>
</dbReference>
<dbReference type="InterPro" id="IPR023186">
    <property type="entry name" value="IUNH"/>
</dbReference>
<organism evidence="4 5">
    <name type="scientific">Alkalicoccobacillus porphyridii</name>
    <dbReference type="NCBI Taxonomy" id="2597270"/>
    <lineage>
        <taxon>Bacteria</taxon>
        <taxon>Bacillati</taxon>
        <taxon>Bacillota</taxon>
        <taxon>Bacilli</taxon>
        <taxon>Bacillales</taxon>
        <taxon>Bacillaceae</taxon>
        <taxon>Alkalicoccobacillus</taxon>
    </lineage>
</organism>
<keyword evidence="1 4" id="KW-0378">Hydrolase</keyword>
<dbReference type="PANTHER" id="PTHR12304">
    <property type="entry name" value="INOSINE-URIDINE PREFERRING NUCLEOSIDE HYDROLASE"/>
    <property type="match status" value="1"/>
</dbReference>
<dbReference type="RefSeq" id="WP_143846762.1">
    <property type="nucleotide sequence ID" value="NZ_VLXZ01000001.1"/>
</dbReference>
<evidence type="ECO:0000313" key="5">
    <source>
        <dbReference type="Proteomes" id="UP000318521"/>
    </source>
</evidence>
<comment type="caution">
    <text evidence="4">The sequence shown here is derived from an EMBL/GenBank/DDBJ whole genome shotgun (WGS) entry which is preliminary data.</text>
</comment>
<keyword evidence="2" id="KW-0326">Glycosidase</keyword>
<evidence type="ECO:0000313" key="4">
    <source>
        <dbReference type="EMBL" id="TSB48417.1"/>
    </source>
</evidence>
<feature type="domain" description="Inosine/uridine-preferring nucleoside hydrolase" evidence="3">
    <location>
        <begin position="5"/>
        <end position="301"/>
    </location>
</feature>
<evidence type="ECO:0000259" key="3">
    <source>
        <dbReference type="Pfam" id="PF01156"/>
    </source>
</evidence>
<dbReference type="Gene3D" id="3.90.245.10">
    <property type="entry name" value="Ribonucleoside hydrolase-like"/>
    <property type="match status" value="1"/>
</dbReference>
<dbReference type="EMBL" id="VLXZ01000001">
    <property type="protein sequence ID" value="TSB48417.1"/>
    <property type="molecule type" value="Genomic_DNA"/>
</dbReference>
<dbReference type="AlphaFoldDB" id="A0A554A408"/>
<evidence type="ECO:0000256" key="1">
    <source>
        <dbReference type="ARBA" id="ARBA00022801"/>
    </source>
</evidence>
<dbReference type="GO" id="GO:0006152">
    <property type="term" value="P:purine nucleoside catabolic process"/>
    <property type="evidence" value="ECO:0007669"/>
    <property type="project" value="TreeGrafter"/>
</dbReference>
<name>A0A554A408_9BACI</name>
<evidence type="ECO:0000256" key="2">
    <source>
        <dbReference type="ARBA" id="ARBA00023295"/>
    </source>
</evidence>
<dbReference type="OrthoDB" id="9797882at2"/>
<dbReference type="GO" id="GO:0008477">
    <property type="term" value="F:purine nucleosidase activity"/>
    <property type="evidence" value="ECO:0007669"/>
    <property type="project" value="TreeGrafter"/>
</dbReference>
<protein>
    <submittedName>
        <fullName evidence="4">Nucleoside hydrolase</fullName>
    </submittedName>
</protein>
<gene>
    <name evidence="4" type="ORF">FN960_02360</name>
</gene>
<reference evidence="4 5" key="1">
    <citation type="submission" date="2019-07" db="EMBL/GenBank/DDBJ databases">
        <authorList>
            <person name="Park Y.J."/>
            <person name="Jeong S.E."/>
            <person name="Jung H.S."/>
        </authorList>
    </citation>
    <scope>NUCLEOTIDE SEQUENCE [LARGE SCALE GENOMIC DNA]</scope>
    <source>
        <strain evidence="5">P16(2019)</strain>
    </source>
</reference>
<dbReference type="CDD" id="cd02650">
    <property type="entry name" value="nuc_hydro_CaPnhB"/>
    <property type="match status" value="1"/>
</dbReference>
<dbReference type="Proteomes" id="UP000318521">
    <property type="component" value="Unassembled WGS sequence"/>
</dbReference>
<proteinExistence type="predicted"/>
<dbReference type="GO" id="GO:0005829">
    <property type="term" value="C:cytosol"/>
    <property type="evidence" value="ECO:0007669"/>
    <property type="project" value="TreeGrafter"/>
</dbReference>
<dbReference type="PANTHER" id="PTHR12304:SF4">
    <property type="entry name" value="URIDINE NUCLEOSIDASE"/>
    <property type="match status" value="1"/>
</dbReference>
<accession>A0A554A408</accession>
<keyword evidence="5" id="KW-1185">Reference proteome</keyword>
<dbReference type="Pfam" id="PF01156">
    <property type="entry name" value="IU_nuc_hydro"/>
    <property type="match status" value="1"/>
</dbReference>
<dbReference type="InterPro" id="IPR036452">
    <property type="entry name" value="Ribo_hydro-like"/>
</dbReference>
<sequence>MVRKVVLDVDTGVDDALGILLAVHSPELEVQAITTVNGNVSLSTATLNTCKIVEMTGQTSIPVIPGANQPLKRVSYFEHRIHGVDGIGGALKDMVPVKQPESAYAPDAIIHLAKTSSEPLTLIMTGPMTNLAEALQKCPELPTYIDEVIYMGGAALDMGNVTPVAEYNMYVDPEAAWDVLQAGFKKLTQVGLDITRKALLTEDHLKRLDDTKYGAYVRESTSDYMKRYSERNGVKACAMHDPLAVATAIQPNLIETKHLYVDIETNSDLCDGQTVCDFQGRLAKKPNAHVGLHVDAEAFLDLFVRTISLLQEESS</sequence>
<dbReference type="SUPFAM" id="SSF53590">
    <property type="entry name" value="Nucleoside hydrolase"/>
    <property type="match status" value="1"/>
</dbReference>